<organism evidence="1 2">
    <name type="scientific">Parasponia andersonii</name>
    <name type="common">Sponia andersonii</name>
    <dbReference type="NCBI Taxonomy" id="3476"/>
    <lineage>
        <taxon>Eukaryota</taxon>
        <taxon>Viridiplantae</taxon>
        <taxon>Streptophyta</taxon>
        <taxon>Embryophyta</taxon>
        <taxon>Tracheophyta</taxon>
        <taxon>Spermatophyta</taxon>
        <taxon>Magnoliopsida</taxon>
        <taxon>eudicotyledons</taxon>
        <taxon>Gunneridae</taxon>
        <taxon>Pentapetalae</taxon>
        <taxon>rosids</taxon>
        <taxon>fabids</taxon>
        <taxon>Rosales</taxon>
        <taxon>Cannabaceae</taxon>
        <taxon>Parasponia</taxon>
    </lineage>
</organism>
<dbReference type="OrthoDB" id="1434401at2759"/>
<gene>
    <name evidence="1" type="ORF">PanWU01x14_334620</name>
</gene>
<reference evidence="2" key="1">
    <citation type="submission" date="2016-06" db="EMBL/GenBank/DDBJ databases">
        <title>Parallel loss of symbiosis genes in relatives of nitrogen-fixing non-legume Parasponia.</title>
        <authorList>
            <person name="Van Velzen R."/>
            <person name="Holmer R."/>
            <person name="Bu F."/>
            <person name="Rutten L."/>
            <person name="Van Zeijl A."/>
            <person name="Liu W."/>
            <person name="Santuari L."/>
            <person name="Cao Q."/>
            <person name="Sharma T."/>
            <person name="Shen D."/>
            <person name="Roswanjaya Y."/>
            <person name="Wardhani T."/>
            <person name="Kalhor M.S."/>
            <person name="Jansen J."/>
            <person name="Van den Hoogen J."/>
            <person name="Gungor B."/>
            <person name="Hartog M."/>
            <person name="Hontelez J."/>
            <person name="Verver J."/>
            <person name="Yang W.-C."/>
            <person name="Schijlen E."/>
            <person name="Repin R."/>
            <person name="Schilthuizen M."/>
            <person name="Schranz E."/>
            <person name="Heidstra R."/>
            <person name="Miyata K."/>
            <person name="Fedorova E."/>
            <person name="Kohlen W."/>
            <person name="Bisseling T."/>
            <person name="Smit S."/>
            <person name="Geurts R."/>
        </authorList>
    </citation>
    <scope>NUCLEOTIDE SEQUENCE [LARGE SCALE GENOMIC DNA]</scope>
    <source>
        <strain evidence="2">cv. WU1-14</strain>
    </source>
</reference>
<protein>
    <submittedName>
        <fullName evidence="1">Uncharacterized protein</fullName>
    </submittedName>
</protein>
<dbReference type="AlphaFoldDB" id="A0A2P5AGG4"/>
<comment type="caution">
    <text evidence="1">The sequence shown here is derived from an EMBL/GenBank/DDBJ whole genome shotgun (WGS) entry which is preliminary data.</text>
</comment>
<dbReference type="EMBL" id="JXTB01000604">
    <property type="protein sequence ID" value="PON35622.1"/>
    <property type="molecule type" value="Genomic_DNA"/>
</dbReference>
<name>A0A2P5AGG4_PARAD</name>
<keyword evidence="2" id="KW-1185">Reference proteome</keyword>
<dbReference type="Proteomes" id="UP000237105">
    <property type="component" value="Unassembled WGS sequence"/>
</dbReference>
<evidence type="ECO:0000313" key="2">
    <source>
        <dbReference type="Proteomes" id="UP000237105"/>
    </source>
</evidence>
<evidence type="ECO:0000313" key="1">
    <source>
        <dbReference type="EMBL" id="PON35622.1"/>
    </source>
</evidence>
<proteinExistence type="predicted"/>
<accession>A0A2P5AGG4</accession>
<sequence>MNSTGNHQILHCPFKFEAMWTKDPRSHLVVKNASHKVIHYRPTARWCRRINSTKHALKR</sequence>